<gene>
    <name evidence="1" type="ORF">HJG54_29765</name>
</gene>
<dbReference type="EMBL" id="CP053587">
    <property type="protein sequence ID" value="WNZ27100.1"/>
    <property type="molecule type" value="Genomic_DNA"/>
</dbReference>
<reference evidence="1" key="1">
    <citation type="submission" date="2020-05" db="EMBL/GenBank/DDBJ databases">
        <authorList>
            <person name="Zhu T."/>
            <person name="Keshari N."/>
            <person name="Lu X."/>
        </authorList>
    </citation>
    <scope>NUCLEOTIDE SEQUENCE</scope>
    <source>
        <strain evidence="1">NK1-12</strain>
    </source>
</reference>
<dbReference type="RefSeq" id="WP_316436720.1">
    <property type="nucleotide sequence ID" value="NZ_CP053587.1"/>
</dbReference>
<protein>
    <submittedName>
        <fullName evidence="1">Uncharacterized protein</fullName>
    </submittedName>
</protein>
<name>A0AA96WL55_9CYAN</name>
<evidence type="ECO:0000313" key="1">
    <source>
        <dbReference type="EMBL" id="WNZ27100.1"/>
    </source>
</evidence>
<accession>A0AA96WL55</accession>
<proteinExistence type="predicted"/>
<dbReference type="AlphaFoldDB" id="A0AA96WL55"/>
<sequence>MISLDVYTLEVLPGTRNHKGYFVQDTAYRLIAIDQAGWALICMDEMSCHYVDPDNLREMVAPVDD</sequence>
<organism evidence="1">
    <name type="scientific">Leptolyngbya sp. NK1-12</name>
    <dbReference type="NCBI Taxonomy" id="2547451"/>
    <lineage>
        <taxon>Bacteria</taxon>
        <taxon>Bacillati</taxon>
        <taxon>Cyanobacteriota</taxon>
        <taxon>Cyanophyceae</taxon>
        <taxon>Leptolyngbyales</taxon>
        <taxon>Leptolyngbyaceae</taxon>
        <taxon>Leptolyngbya group</taxon>
        <taxon>Leptolyngbya</taxon>
    </lineage>
</organism>